<keyword evidence="5" id="KW-0732">Signal</keyword>
<dbReference type="OrthoDB" id="8438486at2"/>
<evidence type="ECO:0000256" key="3">
    <source>
        <dbReference type="ARBA" id="ARBA00023004"/>
    </source>
</evidence>
<dbReference type="InterPro" id="IPR036909">
    <property type="entry name" value="Cyt_c-like_dom_sf"/>
</dbReference>
<dbReference type="GO" id="GO:0009055">
    <property type="term" value="F:electron transfer activity"/>
    <property type="evidence" value="ECO:0007669"/>
    <property type="project" value="InterPro"/>
</dbReference>
<keyword evidence="2 4" id="KW-0479">Metal-binding</keyword>
<feature type="signal peptide" evidence="5">
    <location>
        <begin position="1"/>
        <end position="18"/>
    </location>
</feature>
<dbReference type="GO" id="GO:0046872">
    <property type="term" value="F:metal ion binding"/>
    <property type="evidence" value="ECO:0007669"/>
    <property type="project" value="UniProtKB-KW"/>
</dbReference>
<dbReference type="InterPro" id="IPR009056">
    <property type="entry name" value="Cyt_c-like_dom"/>
</dbReference>
<dbReference type="GO" id="GO:0020037">
    <property type="term" value="F:heme binding"/>
    <property type="evidence" value="ECO:0007669"/>
    <property type="project" value="InterPro"/>
</dbReference>
<proteinExistence type="predicted"/>
<evidence type="ECO:0000256" key="1">
    <source>
        <dbReference type="ARBA" id="ARBA00022617"/>
    </source>
</evidence>
<keyword evidence="3 4" id="KW-0408">Iron</keyword>
<dbReference type="Proteomes" id="UP000035955">
    <property type="component" value="Unassembled WGS sequence"/>
</dbReference>
<dbReference type="SUPFAM" id="SSF46626">
    <property type="entry name" value="Cytochrome c"/>
    <property type="match status" value="1"/>
</dbReference>
<accession>A0A0J6T4S9</accession>
<dbReference type="PROSITE" id="PS51007">
    <property type="entry name" value="CYTC"/>
    <property type="match status" value="1"/>
</dbReference>
<organism evidence="7 8">
    <name type="scientific">Methylobacterium variabile</name>
    <dbReference type="NCBI Taxonomy" id="298794"/>
    <lineage>
        <taxon>Bacteria</taxon>
        <taxon>Pseudomonadati</taxon>
        <taxon>Pseudomonadota</taxon>
        <taxon>Alphaproteobacteria</taxon>
        <taxon>Hyphomicrobiales</taxon>
        <taxon>Methylobacteriaceae</taxon>
        <taxon>Methylobacterium</taxon>
    </lineage>
</organism>
<dbReference type="Gene3D" id="1.10.760.10">
    <property type="entry name" value="Cytochrome c-like domain"/>
    <property type="match status" value="1"/>
</dbReference>
<evidence type="ECO:0000259" key="6">
    <source>
        <dbReference type="PROSITE" id="PS51007"/>
    </source>
</evidence>
<gene>
    <name evidence="7" type="ORF">VQ02_07045</name>
</gene>
<dbReference type="PATRIC" id="fig|298794.3.peg.5646"/>
<keyword evidence="1 4" id="KW-0349">Heme</keyword>
<evidence type="ECO:0000256" key="5">
    <source>
        <dbReference type="SAM" id="SignalP"/>
    </source>
</evidence>
<dbReference type="AlphaFoldDB" id="A0A0J6T4S9"/>
<evidence type="ECO:0000313" key="8">
    <source>
        <dbReference type="Proteomes" id="UP000035955"/>
    </source>
</evidence>
<feature type="chain" id="PRO_5005281870" description="Cytochrome c domain-containing protein" evidence="5">
    <location>
        <begin position="19"/>
        <end position="402"/>
    </location>
</feature>
<sequence length="402" mass="41981">MRRTLAAAALVLGPGAAAQTDPAALFRSGMRASPAAAGGRALVLPGCRDCHGRDGAGGRESGAVVPPIAWSALTRAALARPAYDRTSFAAALRDGVGAGGRRLQALMPRYPAGEDDAAALWDHLARLEASERRGVAPDRIRLGVDAAAGPGLFARLRAELGEGLRLHGRRIELVRVRDAGVEESGLLALVFATDPAARHRDGGLPLLFPLDPVDDAVRADEVRSLMPSRRDQADTLLAAAPPEAPVLADEAGRALLPAATRRRILDADRLAAPLPGELIVLVAPGRWRGLLGRLRPGTRVHAIGPEVGAVLPDLARRGVRLAVTNPSGGPGVDAASAPADRLARTAASLLRAALAAAGRDLTRGALLRAFDGIRLDEPDWPGLDYARHPRTGRRDAALLTLE</sequence>
<evidence type="ECO:0000256" key="2">
    <source>
        <dbReference type="ARBA" id="ARBA00022723"/>
    </source>
</evidence>
<reference evidence="7 8" key="1">
    <citation type="submission" date="2015-03" db="EMBL/GenBank/DDBJ databases">
        <title>Genome sequencing of Methylobacterium variabile DSM 16961.</title>
        <authorList>
            <person name="Chaudhry V."/>
            <person name="Patil P.B."/>
        </authorList>
    </citation>
    <scope>NUCLEOTIDE SEQUENCE [LARGE SCALE GENOMIC DNA]</scope>
    <source>
        <strain evidence="7 8">DSM 16961</strain>
    </source>
</reference>
<feature type="domain" description="Cytochrome c" evidence="6">
    <location>
        <begin position="34"/>
        <end position="131"/>
    </location>
</feature>
<evidence type="ECO:0000313" key="7">
    <source>
        <dbReference type="EMBL" id="KMO40812.1"/>
    </source>
</evidence>
<comment type="caution">
    <text evidence="7">The sequence shown here is derived from an EMBL/GenBank/DDBJ whole genome shotgun (WGS) entry which is preliminary data.</text>
</comment>
<dbReference type="EMBL" id="LABY01000041">
    <property type="protein sequence ID" value="KMO40812.1"/>
    <property type="molecule type" value="Genomic_DNA"/>
</dbReference>
<dbReference type="RefSeq" id="WP_157080534.1">
    <property type="nucleotide sequence ID" value="NZ_LABY01000041.1"/>
</dbReference>
<keyword evidence="8" id="KW-1185">Reference proteome</keyword>
<protein>
    <recommendedName>
        <fullName evidence="6">Cytochrome c domain-containing protein</fullName>
    </recommendedName>
</protein>
<name>A0A0J6T4S9_9HYPH</name>
<evidence type="ECO:0000256" key="4">
    <source>
        <dbReference type="PROSITE-ProRule" id="PRU00433"/>
    </source>
</evidence>